<evidence type="ECO:0000256" key="1">
    <source>
        <dbReference type="ARBA" id="ARBA00001974"/>
    </source>
</evidence>
<keyword evidence="2" id="KW-0285">Flavoprotein</keyword>
<evidence type="ECO:0000256" key="6">
    <source>
        <dbReference type="SAM" id="Coils"/>
    </source>
</evidence>
<keyword evidence="5" id="KW-0503">Monooxygenase</keyword>
<accession>A0A364MVW6</accession>
<evidence type="ECO:0000256" key="4">
    <source>
        <dbReference type="ARBA" id="ARBA00023002"/>
    </source>
</evidence>
<proteinExistence type="predicted"/>
<dbReference type="Gene3D" id="3.50.50.60">
    <property type="entry name" value="FAD/NAD(P)-binding domain"/>
    <property type="match status" value="1"/>
</dbReference>
<dbReference type="SUPFAM" id="SSF51905">
    <property type="entry name" value="FAD/NAD(P)-binding domain"/>
    <property type="match status" value="1"/>
</dbReference>
<dbReference type="PANTHER" id="PTHR47178">
    <property type="entry name" value="MONOOXYGENASE, FAD-BINDING"/>
    <property type="match status" value="1"/>
</dbReference>
<dbReference type="GO" id="GO:0071949">
    <property type="term" value="F:FAD binding"/>
    <property type="evidence" value="ECO:0007669"/>
    <property type="project" value="InterPro"/>
</dbReference>
<evidence type="ECO:0000256" key="7">
    <source>
        <dbReference type="SAM" id="MobiDB-lite"/>
    </source>
</evidence>
<evidence type="ECO:0000313" key="9">
    <source>
        <dbReference type="EMBL" id="RAR05059.1"/>
    </source>
</evidence>
<feature type="region of interest" description="Disordered" evidence="7">
    <location>
        <begin position="887"/>
        <end position="906"/>
    </location>
</feature>
<dbReference type="GO" id="GO:0004497">
    <property type="term" value="F:monooxygenase activity"/>
    <property type="evidence" value="ECO:0007669"/>
    <property type="project" value="UniProtKB-KW"/>
</dbReference>
<dbReference type="STRING" id="183478.A0A364MVW6"/>
<dbReference type="Proteomes" id="UP000249619">
    <property type="component" value="Unassembled WGS sequence"/>
</dbReference>
<keyword evidence="3" id="KW-0274">FAD</keyword>
<gene>
    <name evidence="9" type="ORF">DDE83_007552</name>
</gene>
<sequence>MSAPKPILISGAGLASLLLARSLHRSKIPFLVFERDASIVFRAQGYRLRLSAQGIDAIENVLGPAGFRKFYDACGKTGGAGFATIDPLTGEKLGGEAPSVKGEQLTSRDGKVVGISRGDMRKLFMEGLENNVRWSHHVVGYEKTDNGVRLVFADGSMSEEGSMLVGGEGVKSAVAGQLAGGAIKVYDLGSRGIHGQAPTTAFQNLGEGVFRIVDDKSQPNGGQVFVITNVRAGDMDRPDINFGWTMIGSPGVIKAPNDNYTITGPPAAQIAKSLTSHWHERVKPLFDNMVESEAAFWKISCSSPNGVPEWPNDPRVTVVGDAVHAMTPAGGNGANTAVRDSALLGKLIAEAWERGDGDRWTGVTEAYEKEMRIYATEAVKASYAMASGQFGIDIDLEKAPTINEYVAPNYASCEYFDAVKDENVLRIEKLEADMAALREQLGARHAQCRPTSSPMNRSSLSVSNITPRPLPERDAAGSAVDAGFITWQYLVPIFCERYDNITSVSSRSPILFDAIVSIGCRAEEGFNTTIYRQLQSRVRSHITNLLINTNVPTVEDIQAITLVAAYSENGFLLIATALRFAIQLDLPRAVDQLMAKSHARSTLSSGAERELYRLSRIWHGICNLELFFSLDGGKLPGLVFHTSPRKIRSLLSHPERTAVDIRLLSQIELNMIRTEAYTKIMRRNGHFLLQESEDQVRSTADDTSVELSLWLEEWTNIALAEPAPHKRALALQNLHIQREWAMMTLYLKAVASSGIENVAFMTEFQRDFIRRAKDAASRHLHYMLQSYTTSPDSSPASSTHTIGSTYLSTFKWTLDYVWAKCAVSVLLVLKLAILLRDPVASVMALLHDAHRVLEELKTVTVGHIAYFQILQTSIEKCEAALHEYSAEQNNVPESSNTPRRDGGAAESEFQGYVPSEFVFEWGFPGLNLKHMPIGWQDLFVNIDSLF</sequence>
<dbReference type="InterPro" id="IPR036188">
    <property type="entry name" value="FAD/NAD-bd_sf"/>
</dbReference>
<keyword evidence="10" id="KW-1185">Reference proteome</keyword>
<name>A0A364MVW6_STELY</name>
<comment type="caution">
    <text evidence="9">The sequence shown here is derived from an EMBL/GenBank/DDBJ whole genome shotgun (WGS) entry which is preliminary data.</text>
</comment>
<evidence type="ECO:0000313" key="10">
    <source>
        <dbReference type="Proteomes" id="UP000249619"/>
    </source>
</evidence>
<feature type="domain" description="FAD-binding" evidence="8">
    <location>
        <begin position="8"/>
        <end position="381"/>
    </location>
</feature>
<protein>
    <submittedName>
        <fullName evidence="9">C6 zinc finger domain containing protein</fullName>
    </submittedName>
</protein>
<dbReference type="Pfam" id="PF01494">
    <property type="entry name" value="FAD_binding_3"/>
    <property type="match status" value="1"/>
</dbReference>
<dbReference type="PRINTS" id="PR00420">
    <property type="entry name" value="RNGMNOXGNASE"/>
</dbReference>
<evidence type="ECO:0000256" key="3">
    <source>
        <dbReference type="ARBA" id="ARBA00022827"/>
    </source>
</evidence>
<feature type="compositionally biased region" description="Polar residues" evidence="7">
    <location>
        <begin position="887"/>
        <end position="897"/>
    </location>
</feature>
<feature type="coiled-coil region" evidence="6">
    <location>
        <begin position="420"/>
        <end position="447"/>
    </location>
</feature>
<dbReference type="AlphaFoldDB" id="A0A364MVW6"/>
<dbReference type="CDD" id="cd12148">
    <property type="entry name" value="fungal_TF_MHR"/>
    <property type="match status" value="1"/>
</dbReference>
<evidence type="ECO:0000256" key="5">
    <source>
        <dbReference type="ARBA" id="ARBA00023033"/>
    </source>
</evidence>
<keyword evidence="4" id="KW-0560">Oxidoreductase</keyword>
<dbReference type="PANTHER" id="PTHR47178:SF5">
    <property type="entry name" value="FAD-BINDING DOMAIN-CONTAINING PROTEIN"/>
    <property type="match status" value="1"/>
</dbReference>
<evidence type="ECO:0000256" key="2">
    <source>
        <dbReference type="ARBA" id="ARBA00022630"/>
    </source>
</evidence>
<evidence type="ECO:0000259" key="8">
    <source>
        <dbReference type="Pfam" id="PF01494"/>
    </source>
</evidence>
<comment type="cofactor">
    <cofactor evidence="1">
        <name>FAD</name>
        <dbReference type="ChEBI" id="CHEBI:57692"/>
    </cofactor>
</comment>
<organism evidence="9 10">
    <name type="scientific">Stemphylium lycopersici</name>
    <name type="common">Tomato gray leaf spot disease fungus</name>
    <name type="synonym">Thyrospora lycopersici</name>
    <dbReference type="NCBI Taxonomy" id="183478"/>
    <lineage>
        <taxon>Eukaryota</taxon>
        <taxon>Fungi</taxon>
        <taxon>Dikarya</taxon>
        <taxon>Ascomycota</taxon>
        <taxon>Pezizomycotina</taxon>
        <taxon>Dothideomycetes</taxon>
        <taxon>Pleosporomycetidae</taxon>
        <taxon>Pleosporales</taxon>
        <taxon>Pleosporineae</taxon>
        <taxon>Pleosporaceae</taxon>
        <taxon>Stemphylium</taxon>
    </lineage>
</organism>
<reference evidence="10" key="1">
    <citation type="submission" date="2018-05" db="EMBL/GenBank/DDBJ databases">
        <title>Draft genome sequence of Stemphylium lycopersici strain CIDEFI 213.</title>
        <authorList>
            <person name="Medina R."/>
            <person name="Franco M.E.E."/>
            <person name="Lucentini C.G."/>
            <person name="Saparrat M.C.N."/>
            <person name="Balatti P.A."/>
        </authorList>
    </citation>
    <scope>NUCLEOTIDE SEQUENCE [LARGE SCALE GENOMIC DNA]</scope>
    <source>
        <strain evidence="10">CIDEFI 213</strain>
    </source>
</reference>
<dbReference type="EMBL" id="QGDH01000140">
    <property type="protein sequence ID" value="RAR05059.1"/>
    <property type="molecule type" value="Genomic_DNA"/>
</dbReference>
<dbReference type="InterPro" id="IPR002938">
    <property type="entry name" value="FAD-bd"/>
</dbReference>
<keyword evidence="6" id="KW-0175">Coiled coil</keyword>